<comment type="subunit">
    <text evidence="9">Homodimer.</text>
</comment>
<evidence type="ECO:0000256" key="5">
    <source>
        <dbReference type="ARBA" id="ARBA00022679"/>
    </source>
</evidence>
<evidence type="ECO:0000256" key="2">
    <source>
        <dbReference type="ARBA" id="ARBA00012916"/>
    </source>
</evidence>
<feature type="active site" description="Nucleophile; for GATase activity" evidence="9">
    <location>
        <position position="2"/>
    </location>
</feature>
<evidence type="ECO:0000259" key="11">
    <source>
        <dbReference type="PROSITE" id="PS51464"/>
    </source>
</evidence>
<evidence type="ECO:0000256" key="9">
    <source>
        <dbReference type="HAMAP-Rule" id="MF_00164"/>
    </source>
</evidence>
<keyword evidence="6" id="KW-0677">Repeat</keyword>
<comment type="caution">
    <text evidence="12">The sequence shown here is derived from an EMBL/GenBank/DDBJ whole genome shotgun (WGS) entry which is preliminary data.</text>
</comment>
<dbReference type="InterPro" id="IPR001347">
    <property type="entry name" value="SIS_dom"/>
</dbReference>
<feature type="domain" description="Glutamine amidotransferase type-2" evidence="10">
    <location>
        <begin position="2"/>
        <end position="224"/>
    </location>
</feature>
<dbReference type="InterPro" id="IPR035466">
    <property type="entry name" value="GlmS/AgaS_SIS"/>
</dbReference>
<feature type="initiator methionine" description="Removed" evidence="9">
    <location>
        <position position="1"/>
    </location>
</feature>
<dbReference type="PROSITE" id="PS51278">
    <property type="entry name" value="GATASE_TYPE_2"/>
    <property type="match status" value="1"/>
</dbReference>
<comment type="catalytic activity">
    <reaction evidence="1 9">
        <text>D-fructose 6-phosphate + L-glutamine = D-glucosamine 6-phosphate + L-glutamate</text>
        <dbReference type="Rhea" id="RHEA:13237"/>
        <dbReference type="ChEBI" id="CHEBI:29985"/>
        <dbReference type="ChEBI" id="CHEBI:58359"/>
        <dbReference type="ChEBI" id="CHEBI:58725"/>
        <dbReference type="ChEBI" id="CHEBI:61527"/>
        <dbReference type="EC" id="2.6.1.16"/>
    </reaction>
</comment>
<protein>
    <recommendedName>
        <fullName evidence="3 9">Glutamine--fructose-6-phosphate aminotransferase [isomerizing]</fullName>
        <ecNumber evidence="2 9">2.6.1.16</ecNumber>
    </recommendedName>
    <alternativeName>
        <fullName evidence="9">D-fructose-6-phosphate amidotransferase</fullName>
    </alternativeName>
    <alternativeName>
        <fullName evidence="9">GFAT</fullName>
    </alternativeName>
    <alternativeName>
        <fullName evidence="9">Glucosamine-6-phosphate synthase</fullName>
    </alternativeName>
    <alternativeName>
        <fullName evidence="9">Hexosephosphate aminotransferase</fullName>
    </alternativeName>
    <alternativeName>
        <fullName evidence="9">L-glutamine--D-fructose-6-phosphate amidotransferase</fullName>
    </alternativeName>
</protein>
<sequence length="613" mass="68912">MCGIIGIVLDNNSANINPGTAVFHGLIRLEYRGYDSAGVASVSRDKLIILKGKGRISELEKKLCFSCIEGDVVIGHTRWATHGAPSDINAHPHSDCSGRIAVVHNGVIQNYRELKKMLIQKGHVFKSETDTEVIPHLVEEFYRETNDVFKAFVKTIKMLEGSFAIALITVVEPDKIFFAKKDSPLIIGIGNGFNIIASDIPALLEYTRRIITLRDNWIGYITPNEIHIIDLTNNENVEWSEYVRIVEWSLEDATRSGYPHYMLKEIHEQPRVLKETYYGIREDPVIAETVDRMINSRNIYITGAGTSYHACLYFSILMNIIGRRTIISFVSSEYQVYVKAVDEQDLLIVVSQSGETMDSLKALRSFKERGVRTIAISNVVDSAIPRECELTIYTRAGPEIGVAATKTFTTQTLTLTWLAIAYSESTGSITRIEADEYRKILGSSSELVAKTISWNEISCKELAKWLSERRDMYYLSRSIGLPIAMEGALKMKEIAYIHAEAYPAGESKHGPIALVEEDYPVLFIIPEQEELEKILLGNIQEMKARNAVVIGVASENTGLSDQFNYWFKIPSSHWLLTPITHTPVLQLLAYYTAVEKGFDPDKPRNLAKTVTVE</sequence>
<dbReference type="PANTHER" id="PTHR10937">
    <property type="entry name" value="GLUCOSAMINE--FRUCTOSE-6-PHOSPHATE AMINOTRANSFERASE, ISOMERIZING"/>
    <property type="match status" value="1"/>
</dbReference>
<reference evidence="12" key="1">
    <citation type="journal article" date="2020" name="mSystems">
        <title>Genome- and Community-Level Interaction Insights into Carbon Utilization and Element Cycling Functions of Hydrothermarchaeota in Hydrothermal Sediment.</title>
        <authorList>
            <person name="Zhou Z."/>
            <person name="Liu Y."/>
            <person name="Xu W."/>
            <person name="Pan J."/>
            <person name="Luo Z.H."/>
            <person name="Li M."/>
        </authorList>
    </citation>
    <scope>NUCLEOTIDE SEQUENCE [LARGE SCALE GENOMIC DNA]</scope>
    <source>
        <strain evidence="13">SpSt-622</strain>
        <strain evidence="12">SpSt-642</strain>
    </source>
</reference>
<dbReference type="Pfam" id="PF01380">
    <property type="entry name" value="SIS"/>
    <property type="match status" value="2"/>
</dbReference>
<comment type="function">
    <text evidence="8 9">Catalyzes the first step in hexosamine metabolism, converting fructose-6P into glucosamine-6P using glutamine as a nitrogen source.</text>
</comment>
<name>A0A7C4H8D9_STAMA</name>
<dbReference type="HAMAP" id="MF_00164">
    <property type="entry name" value="GlmS"/>
    <property type="match status" value="1"/>
</dbReference>
<keyword evidence="4 9" id="KW-0032">Aminotransferase</keyword>
<dbReference type="NCBIfam" id="NF001484">
    <property type="entry name" value="PRK00331.1"/>
    <property type="match status" value="1"/>
</dbReference>
<accession>A0A7C4H8D9</accession>
<dbReference type="AlphaFoldDB" id="A0A7C4H8D9"/>
<keyword evidence="9" id="KW-0963">Cytoplasm</keyword>
<dbReference type="GO" id="GO:0005975">
    <property type="term" value="P:carbohydrate metabolic process"/>
    <property type="evidence" value="ECO:0007669"/>
    <property type="project" value="UniProtKB-UniRule"/>
</dbReference>
<dbReference type="GO" id="GO:0006047">
    <property type="term" value="P:UDP-N-acetylglucosamine metabolic process"/>
    <property type="evidence" value="ECO:0007669"/>
    <property type="project" value="TreeGrafter"/>
</dbReference>
<dbReference type="GO" id="GO:0097367">
    <property type="term" value="F:carbohydrate derivative binding"/>
    <property type="evidence" value="ECO:0007669"/>
    <property type="project" value="InterPro"/>
</dbReference>
<dbReference type="GO" id="GO:0006002">
    <property type="term" value="P:fructose 6-phosphate metabolic process"/>
    <property type="evidence" value="ECO:0007669"/>
    <property type="project" value="TreeGrafter"/>
</dbReference>
<dbReference type="InterPro" id="IPR047084">
    <property type="entry name" value="GFAT_N"/>
</dbReference>
<dbReference type="EC" id="2.6.1.16" evidence="2 9"/>
<comment type="subcellular location">
    <subcellularLocation>
        <location evidence="9">Cytoplasm</location>
    </subcellularLocation>
</comment>
<evidence type="ECO:0000256" key="8">
    <source>
        <dbReference type="ARBA" id="ARBA00055466"/>
    </source>
</evidence>
<keyword evidence="5 9" id="KW-0808">Transferase</keyword>
<organism evidence="12">
    <name type="scientific">Staphylothermus marinus</name>
    <dbReference type="NCBI Taxonomy" id="2280"/>
    <lineage>
        <taxon>Archaea</taxon>
        <taxon>Thermoproteota</taxon>
        <taxon>Thermoprotei</taxon>
        <taxon>Desulfurococcales</taxon>
        <taxon>Desulfurococcaceae</taxon>
        <taxon>Staphylothermus</taxon>
    </lineage>
</organism>
<dbReference type="Gene3D" id="3.40.50.10490">
    <property type="entry name" value="Glucose-6-phosphate isomerase like protein, domain 1"/>
    <property type="match status" value="2"/>
</dbReference>
<dbReference type="GO" id="GO:0004360">
    <property type="term" value="F:glutamine-fructose-6-phosphate transaminase (isomerizing) activity"/>
    <property type="evidence" value="ECO:0007669"/>
    <property type="project" value="UniProtKB-UniRule"/>
</dbReference>
<dbReference type="CDD" id="cd00714">
    <property type="entry name" value="GFAT"/>
    <property type="match status" value="1"/>
</dbReference>
<dbReference type="InterPro" id="IPR017932">
    <property type="entry name" value="GATase_2_dom"/>
</dbReference>
<dbReference type="NCBIfam" id="TIGR01135">
    <property type="entry name" value="glmS"/>
    <property type="match status" value="1"/>
</dbReference>
<evidence type="ECO:0000256" key="4">
    <source>
        <dbReference type="ARBA" id="ARBA00022576"/>
    </source>
</evidence>
<evidence type="ECO:0000256" key="1">
    <source>
        <dbReference type="ARBA" id="ARBA00001031"/>
    </source>
</evidence>
<evidence type="ECO:0000256" key="6">
    <source>
        <dbReference type="ARBA" id="ARBA00022737"/>
    </source>
</evidence>
<dbReference type="PROSITE" id="PS51464">
    <property type="entry name" value="SIS"/>
    <property type="match status" value="2"/>
</dbReference>
<evidence type="ECO:0000256" key="7">
    <source>
        <dbReference type="ARBA" id="ARBA00022962"/>
    </source>
</evidence>
<dbReference type="CDD" id="cd05008">
    <property type="entry name" value="SIS_GlmS_GlmD_1"/>
    <property type="match status" value="1"/>
</dbReference>
<dbReference type="GO" id="GO:0005737">
    <property type="term" value="C:cytoplasm"/>
    <property type="evidence" value="ECO:0007669"/>
    <property type="project" value="UniProtKB-SubCell"/>
</dbReference>
<dbReference type="InterPro" id="IPR035490">
    <property type="entry name" value="GlmS/FrlB_SIS"/>
</dbReference>
<proteinExistence type="inferred from homology"/>
<dbReference type="InterPro" id="IPR046348">
    <property type="entry name" value="SIS_dom_sf"/>
</dbReference>
<dbReference type="EMBL" id="DTAN01000047">
    <property type="protein sequence ID" value="HGU64815.1"/>
    <property type="molecule type" value="Genomic_DNA"/>
</dbReference>
<evidence type="ECO:0000313" key="12">
    <source>
        <dbReference type="EMBL" id="HGM58143.1"/>
    </source>
</evidence>
<dbReference type="Pfam" id="PF13522">
    <property type="entry name" value="GATase_6"/>
    <property type="match status" value="1"/>
</dbReference>
<evidence type="ECO:0000313" key="13">
    <source>
        <dbReference type="EMBL" id="HGU64815.1"/>
    </source>
</evidence>
<dbReference type="InterPro" id="IPR029055">
    <property type="entry name" value="Ntn_hydrolases_N"/>
</dbReference>
<keyword evidence="7" id="KW-0315">Glutamine amidotransferase</keyword>
<evidence type="ECO:0000256" key="3">
    <source>
        <dbReference type="ARBA" id="ARBA00016090"/>
    </source>
</evidence>
<dbReference type="FunFam" id="3.60.20.10:FF:000006">
    <property type="entry name" value="Glutamine--fructose-6-phosphate aminotransferase [isomerizing]"/>
    <property type="match status" value="1"/>
</dbReference>
<dbReference type="EMBL" id="DTBJ01000013">
    <property type="protein sequence ID" value="HGM58143.1"/>
    <property type="molecule type" value="Genomic_DNA"/>
</dbReference>
<dbReference type="Gene3D" id="3.60.20.10">
    <property type="entry name" value="Glutamine Phosphoribosylpyrophosphate, subunit 1, domain 1"/>
    <property type="match status" value="1"/>
</dbReference>
<dbReference type="SUPFAM" id="SSF53697">
    <property type="entry name" value="SIS domain"/>
    <property type="match status" value="1"/>
</dbReference>
<dbReference type="PANTHER" id="PTHR10937:SF0">
    <property type="entry name" value="GLUTAMINE--FRUCTOSE-6-PHOSPHATE TRANSAMINASE (ISOMERIZING)"/>
    <property type="match status" value="1"/>
</dbReference>
<gene>
    <name evidence="9 12" type="primary">glmS</name>
    <name evidence="13" type="ORF">ENT92_01175</name>
    <name evidence="12" type="ORF">ENU14_00920</name>
</gene>
<evidence type="ECO:0000259" key="10">
    <source>
        <dbReference type="PROSITE" id="PS51278"/>
    </source>
</evidence>
<dbReference type="InterPro" id="IPR005855">
    <property type="entry name" value="GFAT"/>
</dbReference>
<feature type="domain" description="SIS" evidence="11">
    <location>
        <begin position="289"/>
        <end position="428"/>
    </location>
</feature>
<dbReference type="SUPFAM" id="SSF56235">
    <property type="entry name" value="N-terminal nucleophile aminohydrolases (Ntn hydrolases)"/>
    <property type="match status" value="1"/>
</dbReference>
<dbReference type="CDD" id="cd05009">
    <property type="entry name" value="SIS_GlmS_GlmD_2"/>
    <property type="match status" value="1"/>
</dbReference>
<dbReference type="GO" id="GO:0006487">
    <property type="term" value="P:protein N-linked glycosylation"/>
    <property type="evidence" value="ECO:0007669"/>
    <property type="project" value="TreeGrafter"/>
</dbReference>
<feature type="domain" description="SIS" evidence="11">
    <location>
        <begin position="462"/>
        <end position="603"/>
    </location>
</feature>
<feature type="active site" description="For Fru-6P isomerization activity" evidence="9">
    <location>
        <position position="608"/>
    </location>
</feature>